<protein>
    <submittedName>
        <fullName evidence="1">Uncharacterized protein</fullName>
    </submittedName>
</protein>
<accession>A0A0N1MWI0</accession>
<name>A0A0N1MWI0_9GAMM</name>
<dbReference type="PATRIC" id="fig|187330.3.peg.503"/>
<evidence type="ECO:0000313" key="2">
    <source>
        <dbReference type="Proteomes" id="UP000037848"/>
    </source>
</evidence>
<dbReference type="Proteomes" id="UP000037848">
    <property type="component" value="Unassembled WGS sequence"/>
</dbReference>
<organism evidence="1 2">
    <name type="scientific">Pseudoalteromonas porphyrae</name>
    <dbReference type="NCBI Taxonomy" id="187330"/>
    <lineage>
        <taxon>Bacteria</taxon>
        <taxon>Pseudomonadati</taxon>
        <taxon>Pseudomonadota</taxon>
        <taxon>Gammaproteobacteria</taxon>
        <taxon>Alteromonadales</taxon>
        <taxon>Pseudoalteromonadaceae</taxon>
        <taxon>Pseudoalteromonas</taxon>
    </lineage>
</organism>
<gene>
    <name evidence="1" type="ORF">ADS77_02345</name>
</gene>
<sequence>MLSEYLKNYILHKFESNITKIFERAMLKKTYLPNIKCLDLLRSTMIREKADKSLQFLYQLLL</sequence>
<dbReference type="EMBL" id="LHPH01000002">
    <property type="protein sequence ID" value="KPH65132.1"/>
    <property type="molecule type" value="Genomic_DNA"/>
</dbReference>
<dbReference type="AlphaFoldDB" id="A0A0N1MWI0"/>
<reference evidence="1 2" key="1">
    <citation type="submission" date="2015-08" db="EMBL/GenBank/DDBJ databases">
        <title>Draft Genome Sequence of Pseudoalteromonas porphyrae UCD-SED14.</title>
        <authorList>
            <person name="Coil D.A."/>
            <person name="Jospin G."/>
            <person name="Lee R.D."/>
            <person name="Eisen J.A."/>
        </authorList>
    </citation>
    <scope>NUCLEOTIDE SEQUENCE [LARGE SCALE GENOMIC DNA]</scope>
    <source>
        <strain evidence="1 2">UCD-SED14</strain>
    </source>
</reference>
<evidence type="ECO:0000313" key="1">
    <source>
        <dbReference type="EMBL" id="KPH65132.1"/>
    </source>
</evidence>
<proteinExistence type="predicted"/>
<keyword evidence="2" id="KW-1185">Reference proteome</keyword>
<comment type="caution">
    <text evidence="1">The sequence shown here is derived from an EMBL/GenBank/DDBJ whole genome shotgun (WGS) entry which is preliminary data.</text>
</comment>